<protein>
    <recommendedName>
        <fullName evidence="5">SWIM-type domain-containing protein</fullName>
    </recommendedName>
</protein>
<evidence type="ECO:0000256" key="4">
    <source>
        <dbReference type="PROSITE-ProRule" id="PRU00325"/>
    </source>
</evidence>
<organism evidence="6 7">
    <name type="scientific">Lithocarpus litseifolius</name>
    <dbReference type="NCBI Taxonomy" id="425828"/>
    <lineage>
        <taxon>Eukaryota</taxon>
        <taxon>Viridiplantae</taxon>
        <taxon>Streptophyta</taxon>
        <taxon>Embryophyta</taxon>
        <taxon>Tracheophyta</taxon>
        <taxon>Spermatophyta</taxon>
        <taxon>Magnoliopsida</taxon>
        <taxon>eudicotyledons</taxon>
        <taxon>Gunneridae</taxon>
        <taxon>Pentapetalae</taxon>
        <taxon>rosids</taxon>
        <taxon>fabids</taxon>
        <taxon>Fagales</taxon>
        <taxon>Fagaceae</taxon>
        <taxon>Lithocarpus</taxon>
    </lineage>
</organism>
<dbReference type="InterPro" id="IPR006564">
    <property type="entry name" value="Znf_PMZ"/>
</dbReference>
<dbReference type="PANTHER" id="PTHR31973">
    <property type="entry name" value="POLYPROTEIN, PUTATIVE-RELATED"/>
    <property type="match status" value="1"/>
</dbReference>
<feature type="domain" description="SWIM-type" evidence="5">
    <location>
        <begin position="157"/>
        <end position="198"/>
    </location>
</feature>
<dbReference type="PANTHER" id="PTHR31973:SF187">
    <property type="entry name" value="MUTATOR TRANSPOSASE MUDRA PROTEIN"/>
    <property type="match status" value="1"/>
</dbReference>
<keyword evidence="7" id="KW-1185">Reference proteome</keyword>
<keyword evidence="2 4" id="KW-0863">Zinc-finger</keyword>
<gene>
    <name evidence="6" type="ORF">SO802_018602</name>
</gene>
<evidence type="ECO:0000313" key="6">
    <source>
        <dbReference type="EMBL" id="KAK9998999.1"/>
    </source>
</evidence>
<name>A0AAW2CP59_9ROSI</name>
<evidence type="ECO:0000256" key="3">
    <source>
        <dbReference type="ARBA" id="ARBA00022833"/>
    </source>
</evidence>
<dbReference type="GO" id="GO:0008270">
    <property type="term" value="F:zinc ion binding"/>
    <property type="evidence" value="ECO:0007669"/>
    <property type="project" value="UniProtKB-KW"/>
</dbReference>
<dbReference type="Proteomes" id="UP001459277">
    <property type="component" value="Unassembled WGS sequence"/>
</dbReference>
<reference evidence="6 7" key="1">
    <citation type="submission" date="2024-01" db="EMBL/GenBank/DDBJ databases">
        <title>A telomere-to-telomere, gap-free genome of sweet tea (Lithocarpus litseifolius).</title>
        <authorList>
            <person name="Zhou J."/>
        </authorList>
    </citation>
    <scope>NUCLEOTIDE SEQUENCE [LARGE SCALE GENOMIC DNA]</scope>
    <source>
        <strain evidence="6">Zhou-2022a</strain>
        <tissue evidence="6">Leaf</tissue>
    </source>
</reference>
<evidence type="ECO:0000256" key="2">
    <source>
        <dbReference type="ARBA" id="ARBA00022771"/>
    </source>
</evidence>
<dbReference type="Pfam" id="PF04434">
    <property type="entry name" value="SWIM"/>
    <property type="match status" value="1"/>
</dbReference>
<accession>A0AAW2CP59</accession>
<dbReference type="AlphaFoldDB" id="A0AAW2CP59"/>
<evidence type="ECO:0000313" key="7">
    <source>
        <dbReference type="Proteomes" id="UP001459277"/>
    </source>
</evidence>
<evidence type="ECO:0000259" key="5">
    <source>
        <dbReference type="PROSITE" id="PS50966"/>
    </source>
</evidence>
<keyword evidence="1" id="KW-0479">Metal-binding</keyword>
<proteinExistence type="predicted"/>
<keyword evidence="3" id="KW-0862">Zinc</keyword>
<evidence type="ECO:0000256" key="1">
    <source>
        <dbReference type="ARBA" id="ARBA00022723"/>
    </source>
</evidence>
<sequence length="396" mass="45444">MEMLFPTVEHRFCVKHIYSNFKLNFKGLKLKAALWRCAAATTVRDFEKRMQDMKDLDKEAWEYLANIEPTQWTKSHFTQRAISDCYVNNLSELLNSIILDARDKPIIAMLERIRIYSKRTKIEKFTSDICPNIIQKLEQLKVDSKSFFAIPSGFFIYEIDNEYERHVVNFIRKCCSCRVWDLTGIPCKHGVAAIYKNLERPEDYVHACYRKDVYVAAYKEMITPLPGQDEWIETNQPAPVAPIMYKPPDRPPMKMKKDANEPNNPYKVSRSTRPIKCGFCHKERRNSMRCKAVITGETPWQDRDLRGKKNLGLVPPRVPGRSHLFSYGRGGLRAKTFGAMFSTGDSMHGKDKDKGKIYVMRGLRSANLLNASVVVAAVVAAAANNDDEDVADVELN</sequence>
<dbReference type="EMBL" id="JAZDWU010000006">
    <property type="protein sequence ID" value="KAK9998999.1"/>
    <property type="molecule type" value="Genomic_DNA"/>
</dbReference>
<dbReference type="InterPro" id="IPR007527">
    <property type="entry name" value="Znf_SWIM"/>
</dbReference>
<comment type="caution">
    <text evidence="6">The sequence shown here is derived from an EMBL/GenBank/DDBJ whole genome shotgun (WGS) entry which is preliminary data.</text>
</comment>
<dbReference type="PROSITE" id="PS50966">
    <property type="entry name" value="ZF_SWIM"/>
    <property type="match status" value="1"/>
</dbReference>
<dbReference type="SMART" id="SM00575">
    <property type="entry name" value="ZnF_PMZ"/>
    <property type="match status" value="1"/>
</dbReference>